<evidence type="ECO:0000313" key="1">
    <source>
        <dbReference type="EMBL" id="KAH9800798.1"/>
    </source>
</evidence>
<dbReference type="EMBL" id="CM039170">
    <property type="protein sequence ID" value="KAH9800798.1"/>
    <property type="molecule type" value="Genomic_DNA"/>
</dbReference>
<dbReference type="Proteomes" id="UP000829398">
    <property type="component" value="Chromosome 1"/>
</dbReference>
<comment type="caution">
    <text evidence="1">The sequence shown here is derived from an EMBL/GenBank/DDBJ whole genome shotgun (WGS) entry which is preliminary data.</text>
</comment>
<accession>A0ACB8NSI9</accession>
<proteinExistence type="predicted"/>
<gene>
    <name evidence="1" type="ORF">KPL71_000800</name>
</gene>
<evidence type="ECO:0000313" key="2">
    <source>
        <dbReference type="Proteomes" id="UP000829398"/>
    </source>
</evidence>
<name>A0ACB8NSI9_CITSI</name>
<protein>
    <submittedName>
        <fullName evidence="1">RNase H domain-containing protein</fullName>
    </submittedName>
</protein>
<sequence>MVDQDMLSLLIGLKLRRSKDDIELLVTILWMIWNARNSWIFKGVKDSPQVTVSKDEAVLEAFRRTQLPAATHIGVQSSSKLKAWNPPQRGYFKVNVNAATNSEKQIAGLGAVIRDEVGNVIVAAVKVSKFYGYVFIAEAEAIEWGLQLAGNACIESLIVESDAQEVIKLVNNSRGCRSEIFWTISEVQRVLKSFSSVCVQYSHRSCNAIAYSLAKLALEKLEIIVWLGSYPPYLLYLFSSLR</sequence>
<reference evidence="2" key="1">
    <citation type="journal article" date="2023" name="Hortic. Res.">
        <title>A chromosome-level phased genome enabling allele-level studies in sweet orange: a case study on citrus Huanglongbing tolerance.</title>
        <authorList>
            <person name="Wu B."/>
            <person name="Yu Q."/>
            <person name="Deng Z."/>
            <person name="Duan Y."/>
            <person name="Luo F."/>
            <person name="Gmitter F. Jr."/>
        </authorList>
    </citation>
    <scope>NUCLEOTIDE SEQUENCE [LARGE SCALE GENOMIC DNA]</scope>
    <source>
        <strain evidence="2">cv. Valencia</strain>
    </source>
</reference>
<keyword evidence="2" id="KW-1185">Reference proteome</keyword>
<organism evidence="1 2">
    <name type="scientific">Citrus sinensis</name>
    <name type="common">Sweet orange</name>
    <name type="synonym">Citrus aurantium var. sinensis</name>
    <dbReference type="NCBI Taxonomy" id="2711"/>
    <lineage>
        <taxon>Eukaryota</taxon>
        <taxon>Viridiplantae</taxon>
        <taxon>Streptophyta</taxon>
        <taxon>Embryophyta</taxon>
        <taxon>Tracheophyta</taxon>
        <taxon>Spermatophyta</taxon>
        <taxon>Magnoliopsida</taxon>
        <taxon>eudicotyledons</taxon>
        <taxon>Gunneridae</taxon>
        <taxon>Pentapetalae</taxon>
        <taxon>rosids</taxon>
        <taxon>malvids</taxon>
        <taxon>Sapindales</taxon>
        <taxon>Rutaceae</taxon>
        <taxon>Aurantioideae</taxon>
        <taxon>Citrus</taxon>
    </lineage>
</organism>